<accession>A0ABW5AR87</accession>
<keyword evidence="2" id="KW-1185">Reference proteome</keyword>
<proteinExistence type="predicted"/>
<dbReference type="Proteomes" id="UP001597344">
    <property type="component" value="Unassembled WGS sequence"/>
</dbReference>
<dbReference type="PANTHER" id="PTHR36697">
    <property type="entry name" value="S-ADENOSYLMETHIONINE SYNTHASE"/>
    <property type="match status" value="1"/>
</dbReference>
<evidence type="ECO:0000313" key="2">
    <source>
        <dbReference type="Proteomes" id="UP001597344"/>
    </source>
</evidence>
<dbReference type="InterPro" id="IPR027790">
    <property type="entry name" value="AdoMet_synthase_2_family"/>
</dbReference>
<comment type="caution">
    <text evidence="1">The sequence shown here is derived from an EMBL/GenBank/DDBJ whole genome shotgun (WGS) entry which is preliminary data.</text>
</comment>
<dbReference type="PANTHER" id="PTHR36697:SF1">
    <property type="entry name" value="S-ADENOSYLMETHIONINE SYNTHASE"/>
    <property type="match status" value="1"/>
</dbReference>
<dbReference type="NCBIfam" id="NF003366">
    <property type="entry name" value="PRK04439.1-5"/>
    <property type="match status" value="1"/>
</dbReference>
<dbReference type="RefSeq" id="WP_378318173.1">
    <property type="nucleotide sequence ID" value="NZ_JBHUHY010000002.1"/>
</dbReference>
<dbReference type="InterPro" id="IPR042544">
    <property type="entry name" value="AdoMet_synthase_3"/>
</dbReference>
<reference evidence="2" key="1">
    <citation type="journal article" date="2019" name="Int. J. Syst. Evol. Microbiol.">
        <title>The Global Catalogue of Microorganisms (GCM) 10K type strain sequencing project: providing services to taxonomists for standard genome sequencing and annotation.</title>
        <authorList>
            <consortium name="The Broad Institute Genomics Platform"/>
            <consortium name="The Broad Institute Genome Sequencing Center for Infectious Disease"/>
            <person name="Wu L."/>
            <person name="Ma J."/>
        </authorList>
    </citation>
    <scope>NUCLEOTIDE SEQUENCE [LARGE SCALE GENOMIC DNA]</scope>
    <source>
        <strain evidence="2">DT92</strain>
    </source>
</reference>
<evidence type="ECO:0000313" key="1">
    <source>
        <dbReference type="EMBL" id="MFD2185221.1"/>
    </source>
</evidence>
<sequence length="393" mass="44185">MARNIIIGELTDDTVEMAERKGVGHPDTMCDEITEQISIALCDYYLKEFGTIMHHNVDKALLIGGQSEPTYHGGKVIKPISLIIVGRATWQVKDKKISVEEIALETAKKWLKDNIKHLDNTKDIEVTAKIRPGSTDLVELFNRFGKGEIPLANDTSFGAGFYPLTTVENTIISIEKLLNDPITKNKFPFVGEDIKVMGVKEGSKKYFTIAIAMIDRYISDLNDYISKIESVKEFIAASLNLPKPSIQINTADDYKCESIYLTVTGTSAEHGDDGQVGRGNRINGLITPYYPMSMEATSGKNPVSHTGKIYNYFAMDLSRAVVQHQFADQARVFILSQIGKPIDQPQILHFQLKNRKVDKKEIESLAKEKLGGMSTYWKRILHNDHSWLNRKLM</sequence>
<protein>
    <submittedName>
        <fullName evidence="1">Methionine adenosyltransferase</fullName>
    </submittedName>
</protein>
<organism evidence="1 2">
    <name type="scientific">Aquimarina celericrescens</name>
    <dbReference type="NCBI Taxonomy" id="1964542"/>
    <lineage>
        <taxon>Bacteria</taxon>
        <taxon>Pseudomonadati</taxon>
        <taxon>Bacteroidota</taxon>
        <taxon>Flavobacteriia</taxon>
        <taxon>Flavobacteriales</taxon>
        <taxon>Flavobacteriaceae</taxon>
        <taxon>Aquimarina</taxon>
    </lineage>
</organism>
<dbReference type="Gene3D" id="3.30.300.10">
    <property type="match status" value="1"/>
</dbReference>
<name>A0ABW5AR87_9FLAO</name>
<dbReference type="Pfam" id="PF01941">
    <property type="entry name" value="AdoMet_Synthase"/>
    <property type="match status" value="1"/>
</dbReference>
<dbReference type="Gene3D" id="3.30.300.280">
    <property type="entry name" value="S-adenosylmethionine synthetase, C-terminal domain"/>
    <property type="match status" value="1"/>
</dbReference>
<dbReference type="EMBL" id="JBHUHY010000002">
    <property type="protein sequence ID" value="MFD2185221.1"/>
    <property type="molecule type" value="Genomic_DNA"/>
</dbReference>
<gene>
    <name evidence="1" type="ORF">ACFSJT_00330</name>
</gene>